<accession>A0A0A8Z483</accession>
<name>A0A0A8Z483_ARUDO</name>
<dbReference type="AlphaFoldDB" id="A0A0A8Z483"/>
<sequence length="26" mass="3057">MQFCFFCSHISSRITQASPFVLVFLF</sequence>
<proteinExistence type="predicted"/>
<dbReference type="EMBL" id="GBRH01266315">
    <property type="protein sequence ID" value="JAD31580.1"/>
    <property type="molecule type" value="Transcribed_RNA"/>
</dbReference>
<protein>
    <submittedName>
        <fullName evidence="1">Uncharacterized protein</fullName>
    </submittedName>
</protein>
<reference evidence="1" key="1">
    <citation type="submission" date="2014-09" db="EMBL/GenBank/DDBJ databases">
        <authorList>
            <person name="Magalhaes I.L.F."/>
            <person name="Oliveira U."/>
            <person name="Santos F.R."/>
            <person name="Vidigal T.H.D.A."/>
            <person name="Brescovit A.D."/>
            <person name="Santos A.J."/>
        </authorList>
    </citation>
    <scope>NUCLEOTIDE SEQUENCE</scope>
    <source>
        <tissue evidence="1">Shoot tissue taken approximately 20 cm above the soil surface</tissue>
    </source>
</reference>
<organism evidence="1">
    <name type="scientific">Arundo donax</name>
    <name type="common">Giant reed</name>
    <name type="synonym">Donax arundinaceus</name>
    <dbReference type="NCBI Taxonomy" id="35708"/>
    <lineage>
        <taxon>Eukaryota</taxon>
        <taxon>Viridiplantae</taxon>
        <taxon>Streptophyta</taxon>
        <taxon>Embryophyta</taxon>
        <taxon>Tracheophyta</taxon>
        <taxon>Spermatophyta</taxon>
        <taxon>Magnoliopsida</taxon>
        <taxon>Liliopsida</taxon>
        <taxon>Poales</taxon>
        <taxon>Poaceae</taxon>
        <taxon>PACMAD clade</taxon>
        <taxon>Arundinoideae</taxon>
        <taxon>Arundineae</taxon>
        <taxon>Arundo</taxon>
    </lineage>
</organism>
<reference evidence="1" key="2">
    <citation type="journal article" date="2015" name="Data Brief">
        <title>Shoot transcriptome of the giant reed, Arundo donax.</title>
        <authorList>
            <person name="Barrero R.A."/>
            <person name="Guerrero F.D."/>
            <person name="Moolhuijzen P."/>
            <person name="Goolsby J.A."/>
            <person name="Tidwell J."/>
            <person name="Bellgard S.E."/>
            <person name="Bellgard M.I."/>
        </authorList>
    </citation>
    <scope>NUCLEOTIDE SEQUENCE</scope>
    <source>
        <tissue evidence="1">Shoot tissue taken approximately 20 cm above the soil surface</tissue>
    </source>
</reference>
<evidence type="ECO:0000313" key="1">
    <source>
        <dbReference type="EMBL" id="JAD31580.1"/>
    </source>
</evidence>